<evidence type="ECO:0000259" key="2">
    <source>
        <dbReference type="PROSITE" id="PS50894"/>
    </source>
</evidence>
<reference evidence="3" key="1">
    <citation type="submission" date="2022-11" db="EMBL/GenBank/DDBJ databases">
        <title>Marilongibacter aestuarii gen. nov., sp. nov., isolated from tidal flat sediment.</title>
        <authorList>
            <person name="Jiayan W."/>
        </authorList>
    </citation>
    <scope>NUCLEOTIDE SEQUENCE</scope>
    <source>
        <strain evidence="3">Z1-6</strain>
    </source>
</reference>
<dbReference type="InterPro" id="IPR008207">
    <property type="entry name" value="Sig_transdc_His_kin_Hpt_dom"/>
</dbReference>
<comment type="caution">
    <text evidence="3">The sequence shown here is derived from an EMBL/GenBank/DDBJ whole genome shotgun (WGS) entry which is preliminary data.</text>
</comment>
<evidence type="ECO:0000313" key="4">
    <source>
        <dbReference type="Proteomes" id="UP001145087"/>
    </source>
</evidence>
<keyword evidence="1" id="KW-0597">Phosphoprotein</keyword>
<accession>A0A9X3J5R2</accession>
<evidence type="ECO:0000256" key="1">
    <source>
        <dbReference type="PROSITE-ProRule" id="PRU00110"/>
    </source>
</evidence>
<dbReference type="RefSeq" id="WP_343332068.1">
    <property type="nucleotide sequence ID" value="NZ_JAPOHD010000010.1"/>
</dbReference>
<sequence length="117" mass="13303">MDKHSQLIHTKQIDAISGDDTGFKIELINIFLEQIPEFISNMTNSYNEENWKVLAREAHTAKSSALTFGMDETGDLLKNIQLHTENNDLDFLPDLLTKVVDQLKTAVTELEELKKSL</sequence>
<proteinExistence type="predicted"/>
<protein>
    <submittedName>
        <fullName evidence="3">Hpt domain-containing protein</fullName>
    </submittedName>
</protein>
<keyword evidence="4" id="KW-1185">Reference proteome</keyword>
<dbReference type="GO" id="GO:0000160">
    <property type="term" value="P:phosphorelay signal transduction system"/>
    <property type="evidence" value="ECO:0007669"/>
    <property type="project" value="InterPro"/>
</dbReference>
<dbReference type="GO" id="GO:0004672">
    <property type="term" value="F:protein kinase activity"/>
    <property type="evidence" value="ECO:0007669"/>
    <property type="project" value="UniProtKB-ARBA"/>
</dbReference>
<name>A0A9X3J5R2_9BACT</name>
<dbReference type="SUPFAM" id="SSF47226">
    <property type="entry name" value="Histidine-containing phosphotransfer domain, HPT domain"/>
    <property type="match status" value="1"/>
</dbReference>
<evidence type="ECO:0000313" key="3">
    <source>
        <dbReference type="EMBL" id="MCY1719731.1"/>
    </source>
</evidence>
<dbReference type="PROSITE" id="PS50894">
    <property type="entry name" value="HPT"/>
    <property type="match status" value="1"/>
</dbReference>
<dbReference type="InterPro" id="IPR036641">
    <property type="entry name" value="HPT_dom_sf"/>
</dbReference>
<gene>
    <name evidence="3" type="ORF">OU798_05220</name>
</gene>
<dbReference type="Gene3D" id="1.20.120.160">
    <property type="entry name" value="HPT domain"/>
    <property type="match status" value="1"/>
</dbReference>
<feature type="modified residue" description="Phosphohistidine" evidence="1">
    <location>
        <position position="59"/>
    </location>
</feature>
<dbReference type="AlphaFoldDB" id="A0A9X3J5R2"/>
<dbReference type="Pfam" id="PF01627">
    <property type="entry name" value="Hpt"/>
    <property type="match status" value="1"/>
</dbReference>
<dbReference type="Proteomes" id="UP001145087">
    <property type="component" value="Unassembled WGS sequence"/>
</dbReference>
<dbReference type="EMBL" id="JAPOHD010000010">
    <property type="protein sequence ID" value="MCY1719731.1"/>
    <property type="molecule type" value="Genomic_DNA"/>
</dbReference>
<feature type="domain" description="HPt" evidence="2">
    <location>
        <begin position="20"/>
        <end position="117"/>
    </location>
</feature>
<organism evidence="3 4">
    <name type="scientific">Draconibacterium aestuarii</name>
    <dbReference type="NCBI Taxonomy" id="2998507"/>
    <lineage>
        <taxon>Bacteria</taxon>
        <taxon>Pseudomonadati</taxon>
        <taxon>Bacteroidota</taxon>
        <taxon>Bacteroidia</taxon>
        <taxon>Marinilabiliales</taxon>
        <taxon>Prolixibacteraceae</taxon>
        <taxon>Draconibacterium</taxon>
    </lineage>
</organism>